<dbReference type="InterPro" id="IPR022147">
    <property type="entry name" value="GSIII_N"/>
</dbReference>
<feature type="domain" description="Glutamine synthetase type III N-terminal" evidence="1">
    <location>
        <begin position="36"/>
        <end position="117"/>
    </location>
</feature>
<comment type="caution">
    <text evidence="2">The sequence shown here is derived from an EMBL/GenBank/DDBJ whole genome shotgun (WGS) entry which is preliminary data.</text>
</comment>
<evidence type="ECO:0000313" key="3">
    <source>
        <dbReference type="Proteomes" id="UP000673691"/>
    </source>
</evidence>
<accession>A0A8H7ZPG7</accession>
<dbReference type="Proteomes" id="UP000673691">
    <property type="component" value="Unassembled WGS sequence"/>
</dbReference>
<name>A0A8H7ZPG7_9FUNG</name>
<sequence>MSHQARLDAVMGTVGNPGRSFQYPTKPDGKLMTPAELFGQNVFTLKAMSAVLPKPVFASFVRQTHGRQALDKVTADAVAHAVRTWAMDRGATHYTHWFQPQTDATAEKQDSFLNLRSHFTPSGEEVRN</sequence>
<dbReference type="AlphaFoldDB" id="A0A8H7ZPG7"/>
<proteinExistence type="predicted"/>
<gene>
    <name evidence="2" type="ORF">BJ554DRAFT_3256</name>
</gene>
<dbReference type="PANTHER" id="PTHR42974">
    <property type="entry name" value="GLUTAMINE SYNTHETASE"/>
    <property type="match status" value="1"/>
</dbReference>
<dbReference type="Pfam" id="PF12437">
    <property type="entry name" value="GSIII_N"/>
    <property type="match status" value="1"/>
</dbReference>
<evidence type="ECO:0000259" key="1">
    <source>
        <dbReference type="Pfam" id="PF12437"/>
    </source>
</evidence>
<reference evidence="2 3" key="1">
    <citation type="journal article" name="Sci. Rep.">
        <title>Genome-scale phylogenetic analyses confirm Olpidium as the closest living zoosporic fungus to the non-flagellated, terrestrial fungi.</title>
        <authorList>
            <person name="Chang Y."/>
            <person name="Rochon D."/>
            <person name="Sekimoto S."/>
            <person name="Wang Y."/>
            <person name="Chovatia M."/>
            <person name="Sandor L."/>
            <person name="Salamov A."/>
            <person name="Grigoriev I.V."/>
            <person name="Stajich J.E."/>
            <person name="Spatafora J.W."/>
        </authorList>
    </citation>
    <scope>NUCLEOTIDE SEQUENCE [LARGE SCALE GENOMIC DNA]</scope>
    <source>
        <strain evidence="2">S191</strain>
    </source>
</reference>
<organism evidence="2 3">
    <name type="scientific">Olpidium bornovanus</name>
    <dbReference type="NCBI Taxonomy" id="278681"/>
    <lineage>
        <taxon>Eukaryota</taxon>
        <taxon>Fungi</taxon>
        <taxon>Fungi incertae sedis</taxon>
        <taxon>Olpidiomycota</taxon>
        <taxon>Olpidiomycotina</taxon>
        <taxon>Olpidiomycetes</taxon>
        <taxon>Olpidiales</taxon>
        <taxon>Olpidiaceae</taxon>
        <taxon>Olpidium</taxon>
    </lineage>
</organism>
<dbReference type="OrthoDB" id="415358at2759"/>
<evidence type="ECO:0000313" key="2">
    <source>
        <dbReference type="EMBL" id="KAG5456874.1"/>
    </source>
</evidence>
<dbReference type="GO" id="GO:0004356">
    <property type="term" value="F:glutamine synthetase activity"/>
    <property type="evidence" value="ECO:0007669"/>
    <property type="project" value="InterPro"/>
</dbReference>
<dbReference type="PANTHER" id="PTHR42974:SF1">
    <property type="entry name" value="TYPE-3 GLUTAMINE SYNTHETASE"/>
    <property type="match status" value="1"/>
</dbReference>
<keyword evidence="3" id="KW-1185">Reference proteome</keyword>
<dbReference type="InterPro" id="IPR052725">
    <property type="entry name" value="GS_Type-3"/>
</dbReference>
<dbReference type="EMBL" id="JAEFCI010011011">
    <property type="protein sequence ID" value="KAG5456874.1"/>
    <property type="molecule type" value="Genomic_DNA"/>
</dbReference>
<protein>
    <submittedName>
        <fullName evidence="2">Glutamine synthetase type III N terminal-domain-containing protein</fullName>
    </submittedName>
</protein>